<feature type="region of interest" description="Disordered" evidence="1">
    <location>
        <begin position="184"/>
        <end position="220"/>
    </location>
</feature>
<keyword evidence="3" id="KW-1185">Reference proteome</keyword>
<sequence length="220" mass="24785">MLTRNLDPHVKTLQKAVEYHNARMDVVEAYMEEQTLFEIFIVCNYGILLQIRNSHYFAAVLALLLLSFIRGSRGKANTDGDAGDSSGTNAKRRAVGGERHAHNNNYNHNNGKAVWNSGRPDAYPATRFGGRQPRANRRENGGFRGPHGDDGDGESRQPEEPRMEETNPATLDLVLERLERLERLGKFETEREDPARRVDNLDHSWSRETDQPSGFGVGGR</sequence>
<feature type="region of interest" description="Disordered" evidence="1">
    <location>
        <begin position="76"/>
        <end position="172"/>
    </location>
</feature>
<evidence type="ECO:0000313" key="2">
    <source>
        <dbReference type="EMBL" id="KAG6415683.1"/>
    </source>
</evidence>
<evidence type="ECO:0000313" key="3">
    <source>
        <dbReference type="Proteomes" id="UP000298416"/>
    </source>
</evidence>
<dbReference type="EMBL" id="PNBA02000008">
    <property type="protein sequence ID" value="KAG6415683.1"/>
    <property type="molecule type" value="Genomic_DNA"/>
</dbReference>
<accession>A0A8X8XPK8</accession>
<proteinExistence type="predicted"/>
<feature type="compositionally biased region" description="Basic and acidic residues" evidence="1">
    <location>
        <begin position="136"/>
        <end position="165"/>
    </location>
</feature>
<reference evidence="2" key="1">
    <citation type="submission" date="2018-01" db="EMBL/GenBank/DDBJ databases">
        <authorList>
            <person name="Mao J.F."/>
        </authorList>
    </citation>
    <scope>NUCLEOTIDE SEQUENCE</scope>
    <source>
        <strain evidence="2">Huo1</strain>
        <tissue evidence="2">Leaf</tissue>
    </source>
</reference>
<feature type="compositionally biased region" description="Basic and acidic residues" evidence="1">
    <location>
        <begin position="184"/>
        <end position="210"/>
    </location>
</feature>
<reference evidence="2" key="2">
    <citation type="submission" date="2020-08" db="EMBL/GenBank/DDBJ databases">
        <title>Plant Genome Project.</title>
        <authorList>
            <person name="Zhang R.-G."/>
        </authorList>
    </citation>
    <scope>NUCLEOTIDE SEQUENCE</scope>
    <source>
        <strain evidence="2">Huo1</strain>
        <tissue evidence="2">Leaf</tissue>
    </source>
</reference>
<gene>
    <name evidence="2" type="ORF">SASPL_123097</name>
</gene>
<evidence type="ECO:0000256" key="1">
    <source>
        <dbReference type="SAM" id="MobiDB-lite"/>
    </source>
</evidence>
<comment type="caution">
    <text evidence="2">The sequence shown here is derived from an EMBL/GenBank/DDBJ whole genome shotgun (WGS) entry which is preliminary data.</text>
</comment>
<name>A0A8X8XPK8_SALSN</name>
<protein>
    <submittedName>
        <fullName evidence="2">Uncharacterized protein</fullName>
    </submittedName>
</protein>
<organism evidence="2">
    <name type="scientific">Salvia splendens</name>
    <name type="common">Scarlet sage</name>
    <dbReference type="NCBI Taxonomy" id="180675"/>
    <lineage>
        <taxon>Eukaryota</taxon>
        <taxon>Viridiplantae</taxon>
        <taxon>Streptophyta</taxon>
        <taxon>Embryophyta</taxon>
        <taxon>Tracheophyta</taxon>
        <taxon>Spermatophyta</taxon>
        <taxon>Magnoliopsida</taxon>
        <taxon>eudicotyledons</taxon>
        <taxon>Gunneridae</taxon>
        <taxon>Pentapetalae</taxon>
        <taxon>asterids</taxon>
        <taxon>lamiids</taxon>
        <taxon>Lamiales</taxon>
        <taxon>Lamiaceae</taxon>
        <taxon>Nepetoideae</taxon>
        <taxon>Mentheae</taxon>
        <taxon>Salviinae</taxon>
        <taxon>Salvia</taxon>
        <taxon>Salvia subgen. Calosphace</taxon>
        <taxon>core Calosphace</taxon>
    </lineage>
</organism>
<dbReference type="Proteomes" id="UP000298416">
    <property type="component" value="Unassembled WGS sequence"/>
</dbReference>
<dbReference type="AlphaFoldDB" id="A0A8X8XPK8"/>